<sequence length="138" mass="14056">MRALQLAGWAVLTVLVAAWLALVEVFWVPWRVGGVPVPVSLLTAVVGNVLLVEWARRLSGSKAVAVLPAVVWVVVAVAASMRRPEGDLLLPGGDAVTSTLNLGFLLLGVVAAAFAVGRALGTPTVRPADAGSGSGGAR</sequence>
<evidence type="ECO:0000313" key="3">
    <source>
        <dbReference type="EMBL" id="PZA22673.1"/>
    </source>
</evidence>
<feature type="transmembrane region" description="Helical" evidence="1">
    <location>
        <begin position="33"/>
        <end position="51"/>
    </location>
</feature>
<proteinExistence type="predicted"/>
<dbReference type="RefSeq" id="WP_110551046.1">
    <property type="nucleotide sequence ID" value="NZ_JACIBU010000001.1"/>
</dbReference>
<evidence type="ECO:0000313" key="4">
    <source>
        <dbReference type="Proteomes" id="UP000247602"/>
    </source>
</evidence>
<evidence type="ECO:0000313" key="2">
    <source>
        <dbReference type="EMBL" id="MBB3676411.1"/>
    </source>
</evidence>
<dbReference type="AlphaFoldDB" id="A0A323VF32"/>
<evidence type="ECO:0000256" key="1">
    <source>
        <dbReference type="SAM" id="Phobius"/>
    </source>
</evidence>
<feature type="transmembrane region" description="Helical" evidence="1">
    <location>
        <begin position="101"/>
        <end position="120"/>
    </location>
</feature>
<dbReference type="EMBL" id="QKNV01000023">
    <property type="protein sequence ID" value="PZA22673.1"/>
    <property type="molecule type" value="Genomic_DNA"/>
</dbReference>
<gene>
    <name evidence="3" type="ORF">DMO24_03965</name>
    <name evidence="2" type="ORF">FHX36_002146</name>
</gene>
<name>A0A323VF32_9ACTN</name>
<keyword evidence="1" id="KW-0812">Transmembrane</keyword>
<keyword evidence="4" id="KW-1185">Reference proteome</keyword>
<organism evidence="3 4">
    <name type="scientific">Modestobacter versicolor</name>
    <dbReference type="NCBI Taxonomy" id="429133"/>
    <lineage>
        <taxon>Bacteria</taxon>
        <taxon>Bacillati</taxon>
        <taxon>Actinomycetota</taxon>
        <taxon>Actinomycetes</taxon>
        <taxon>Geodermatophilales</taxon>
        <taxon>Geodermatophilaceae</taxon>
        <taxon>Modestobacter</taxon>
    </lineage>
</organism>
<evidence type="ECO:0000313" key="5">
    <source>
        <dbReference type="Proteomes" id="UP000580718"/>
    </source>
</evidence>
<keyword evidence="1" id="KW-1133">Transmembrane helix</keyword>
<dbReference type="Proteomes" id="UP000247602">
    <property type="component" value="Unassembled WGS sequence"/>
</dbReference>
<dbReference type="EMBL" id="JACIBU010000001">
    <property type="protein sequence ID" value="MBB3676411.1"/>
    <property type="molecule type" value="Genomic_DNA"/>
</dbReference>
<feature type="transmembrane region" description="Helical" evidence="1">
    <location>
        <begin position="63"/>
        <end position="81"/>
    </location>
</feature>
<reference evidence="3 4" key="1">
    <citation type="submission" date="2018-06" db="EMBL/GenBank/DDBJ databases">
        <title>Draft genome sequence of Modestobacter versicolor CP153-2.</title>
        <authorList>
            <person name="Gundlapally S.R."/>
        </authorList>
    </citation>
    <scope>NUCLEOTIDE SEQUENCE [LARGE SCALE GENOMIC DNA]</scope>
    <source>
        <strain evidence="3 4">CP153-2</strain>
    </source>
</reference>
<protein>
    <submittedName>
        <fullName evidence="3">Uncharacterized protein</fullName>
    </submittedName>
</protein>
<comment type="caution">
    <text evidence="3">The sequence shown here is derived from an EMBL/GenBank/DDBJ whole genome shotgun (WGS) entry which is preliminary data.</text>
</comment>
<dbReference type="Proteomes" id="UP000580718">
    <property type="component" value="Unassembled WGS sequence"/>
</dbReference>
<accession>A0A323VF32</accession>
<reference evidence="2 5" key="2">
    <citation type="submission" date="2020-08" db="EMBL/GenBank/DDBJ databases">
        <title>Sequencing the genomes of 1000 actinobacteria strains.</title>
        <authorList>
            <person name="Klenk H.-P."/>
        </authorList>
    </citation>
    <scope>NUCLEOTIDE SEQUENCE [LARGE SCALE GENOMIC DNA]</scope>
    <source>
        <strain evidence="2 5">DSM 16678</strain>
    </source>
</reference>
<keyword evidence="1" id="KW-0472">Membrane</keyword>